<organism evidence="1 2">
    <name type="scientific">Hyalomma asiaticum</name>
    <name type="common">Tick</name>
    <dbReference type="NCBI Taxonomy" id="266040"/>
    <lineage>
        <taxon>Eukaryota</taxon>
        <taxon>Metazoa</taxon>
        <taxon>Ecdysozoa</taxon>
        <taxon>Arthropoda</taxon>
        <taxon>Chelicerata</taxon>
        <taxon>Arachnida</taxon>
        <taxon>Acari</taxon>
        <taxon>Parasitiformes</taxon>
        <taxon>Ixodida</taxon>
        <taxon>Ixodoidea</taxon>
        <taxon>Ixodidae</taxon>
        <taxon>Hyalomminae</taxon>
        <taxon>Hyalomma</taxon>
    </lineage>
</organism>
<gene>
    <name evidence="1" type="ORF">HPB50_026180</name>
</gene>
<proteinExistence type="predicted"/>
<comment type="caution">
    <text evidence="1">The sequence shown here is derived from an EMBL/GenBank/DDBJ whole genome shotgun (WGS) entry which is preliminary data.</text>
</comment>
<dbReference type="EMBL" id="CM023489">
    <property type="protein sequence ID" value="KAH6923279.1"/>
    <property type="molecule type" value="Genomic_DNA"/>
</dbReference>
<sequence>MAQDKALAIDGSRDGGIGVTVVYVFGGFLFTWVVVKLVLAIMSYAEASVRALAASLLEARTRTAKELFEMNFELPFRGLKDLVGNGAYGEDKPKQHVHSRDSAEVQSKGKTFGRPVRRDDHSSDDSLDEDEQSDGESTLDGLSNVVKAVLDAFAENLKDSNPALDRRATSLLFGELLGACDQLSATTFADVLDRTNARDIVKMNQGKHSDVFRVGAPGGAVVLKVLHVEHIGRYAKQLCNHLHIARALCVWDGYPRELSDACRQFAAVRRDAASRNVDHIIDYRQVPQPYLVLQMDYAGVPLSSVQVISVFRQVVLTLAVAEAALNFEHRHLSLDNVYVTRTQRERIEWKIGGKRADWSSHCPRTNVLFTYHVTRELAERFAASHLRSSREEAEEWDEFQTWKFKLPWFPSVAEFARDAFASAEASPKTPPSSLVAKMGQFVTRSLSSLMGGDR</sequence>
<accession>A0ACB7RN08</accession>
<protein>
    <submittedName>
        <fullName evidence="1">Uncharacterized protein</fullName>
    </submittedName>
</protein>
<evidence type="ECO:0000313" key="1">
    <source>
        <dbReference type="EMBL" id="KAH6923279.1"/>
    </source>
</evidence>
<reference evidence="1" key="1">
    <citation type="submission" date="2020-05" db="EMBL/GenBank/DDBJ databases">
        <title>Large-scale comparative analyses of tick genomes elucidate their genetic diversity and vector capacities.</title>
        <authorList>
            <person name="Jia N."/>
            <person name="Wang J."/>
            <person name="Shi W."/>
            <person name="Du L."/>
            <person name="Sun Y."/>
            <person name="Zhan W."/>
            <person name="Jiang J."/>
            <person name="Wang Q."/>
            <person name="Zhang B."/>
            <person name="Ji P."/>
            <person name="Sakyi L.B."/>
            <person name="Cui X."/>
            <person name="Yuan T."/>
            <person name="Jiang B."/>
            <person name="Yang W."/>
            <person name="Lam T.T.-Y."/>
            <person name="Chang Q."/>
            <person name="Ding S."/>
            <person name="Wang X."/>
            <person name="Zhu J."/>
            <person name="Ruan X."/>
            <person name="Zhao L."/>
            <person name="Wei J."/>
            <person name="Que T."/>
            <person name="Du C."/>
            <person name="Cheng J."/>
            <person name="Dai P."/>
            <person name="Han X."/>
            <person name="Huang E."/>
            <person name="Gao Y."/>
            <person name="Liu J."/>
            <person name="Shao H."/>
            <person name="Ye R."/>
            <person name="Li L."/>
            <person name="Wei W."/>
            <person name="Wang X."/>
            <person name="Wang C."/>
            <person name="Yang T."/>
            <person name="Huo Q."/>
            <person name="Li W."/>
            <person name="Guo W."/>
            <person name="Chen H."/>
            <person name="Zhou L."/>
            <person name="Ni X."/>
            <person name="Tian J."/>
            <person name="Zhou Y."/>
            <person name="Sheng Y."/>
            <person name="Liu T."/>
            <person name="Pan Y."/>
            <person name="Xia L."/>
            <person name="Li J."/>
            <person name="Zhao F."/>
            <person name="Cao W."/>
        </authorList>
    </citation>
    <scope>NUCLEOTIDE SEQUENCE</scope>
    <source>
        <strain evidence="1">Hyas-2018</strain>
    </source>
</reference>
<keyword evidence="2" id="KW-1185">Reference proteome</keyword>
<dbReference type="Proteomes" id="UP000821845">
    <property type="component" value="Chromosome 9"/>
</dbReference>
<evidence type="ECO:0000313" key="2">
    <source>
        <dbReference type="Proteomes" id="UP000821845"/>
    </source>
</evidence>
<name>A0ACB7RN08_HYAAI</name>